<feature type="transmembrane region" description="Helical" evidence="1">
    <location>
        <begin position="60"/>
        <end position="84"/>
    </location>
</feature>
<dbReference type="RefSeq" id="WP_040098870.1">
    <property type="nucleotide sequence ID" value="NZ_JWJD01000003.1"/>
</dbReference>
<evidence type="ECO:0000313" key="3">
    <source>
        <dbReference type="Proteomes" id="UP000035068"/>
    </source>
</evidence>
<dbReference type="AlphaFoldDB" id="A0A0C2HN71"/>
<reference evidence="2 3" key="1">
    <citation type="submission" date="2014-12" db="EMBL/GenBank/DDBJ databases">
        <title>Genomes of Geoalkalibacter ferrihydriticus and Geoalkalibacter subterraneus, two haloalkaliphilic metal-reducing members of the Geobacteraceae.</title>
        <authorList>
            <person name="Badalamenti J.P."/>
            <person name="Torres C.I."/>
            <person name="Krajmalnik-Brown R."/>
            <person name="Bond D.R."/>
        </authorList>
    </citation>
    <scope>NUCLEOTIDE SEQUENCE [LARGE SCALE GENOMIC DNA]</scope>
    <source>
        <strain evidence="2 3">DSM 17813</strain>
    </source>
</reference>
<feature type="transmembrane region" description="Helical" evidence="1">
    <location>
        <begin position="6"/>
        <end position="23"/>
    </location>
</feature>
<comment type="caution">
    <text evidence="2">The sequence shown here is derived from an EMBL/GenBank/DDBJ whole genome shotgun (WGS) entry which is preliminary data.</text>
</comment>
<keyword evidence="1" id="KW-0812">Transmembrane</keyword>
<name>A0A0C2HN71_9BACT</name>
<dbReference type="EMBL" id="JWJD01000003">
    <property type="protein sequence ID" value="KIH76405.1"/>
    <property type="molecule type" value="Genomic_DNA"/>
</dbReference>
<accession>A0A0C2HN71</accession>
<keyword evidence="3" id="KW-1185">Reference proteome</keyword>
<proteinExistence type="predicted"/>
<protein>
    <submittedName>
        <fullName evidence="2">Uncharacterized protein</fullName>
    </submittedName>
</protein>
<keyword evidence="1" id="KW-0472">Membrane</keyword>
<feature type="transmembrane region" description="Helical" evidence="1">
    <location>
        <begin position="96"/>
        <end position="115"/>
    </location>
</feature>
<organism evidence="2 3">
    <name type="scientific">Geoalkalibacter ferrihydriticus DSM 17813</name>
    <dbReference type="NCBI Taxonomy" id="1121915"/>
    <lineage>
        <taxon>Bacteria</taxon>
        <taxon>Pseudomonadati</taxon>
        <taxon>Thermodesulfobacteriota</taxon>
        <taxon>Desulfuromonadia</taxon>
        <taxon>Desulfuromonadales</taxon>
        <taxon>Geoalkalibacteraceae</taxon>
        <taxon>Geoalkalibacter</taxon>
    </lineage>
</organism>
<feature type="transmembrane region" description="Helical" evidence="1">
    <location>
        <begin position="121"/>
        <end position="141"/>
    </location>
</feature>
<gene>
    <name evidence="2" type="ORF">GFER_09220</name>
</gene>
<sequence length="228" mass="25281">MDLGILQIGLWLIAGGVSFYFSLNNARVWTSICLGFFLILIGEIIPSAVPFLPGLDIPEIQALGAIVSTIAIMVMTHGFMEYYVFSRTLELEGNKAHVFLGTGLVIAGSLIFVLVNPTPSARTLEIIGVIEKANWVFLSIINIDMIRKIYFNVKDTPISRGFLAFVAIFVFIFLWKGSQLYIEVYDLRTLAVDYPFRYNLSAVVANLGNLLASVTVGGTFLYLARLLR</sequence>
<evidence type="ECO:0000313" key="2">
    <source>
        <dbReference type="EMBL" id="KIH76405.1"/>
    </source>
</evidence>
<evidence type="ECO:0000256" key="1">
    <source>
        <dbReference type="SAM" id="Phobius"/>
    </source>
</evidence>
<keyword evidence="1" id="KW-1133">Transmembrane helix</keyword>
<dbReference type="Proteomes" id="UP000035068">
    <property type="component" value="Unassembled WGS sequence"/>
</dbReference>
<feature type="transmembrane region" description="Helical" evidence="1">
    <location>
        <begin position="202"/>
        <end position="224"/>
    </location>
</feature>
<feature type="transmembrane region" description="Helical" evidence="1">
    <location>
        <begin position="28"/>
        <end position="48"/>
    </location>
</feature>
<feature type="transmembrane region" description="Helical" evidence="1">
    <location>
        <begin position="162"/>
        <end position="182"/>
    </location>
</feature>